<comment type="caution">
    <text evidence="1">The sequence shown here is derived from an EMBL/GenBank/DDBJ whole genome shotgun (WGS) entry which is preliminary data.</text>
</comment>
<organism evidence="1 2">
    <name type="scientific">Dreissena polymorpha</name>
    <name type="common">Zebra mussel</name>
    <name type="synonym">Mytilus polymorpha</name>
    <dbReference type="NCBI Taxonomy" id="45954"/>
    <lineage>
        <taxon>Eukaryota</taxon>
        <taxon>Metazoa</taxon>
        <taxon>Spiralia</taxon>
        <taxon>Lophotrochozoa</taxon>
        <taxon>Mollusca</taxon>
        <taxon>Bivalvia</taxon>
        <taxon>Autobranchia</taxon>
        <taxon>Heteroconchia</taxon>
        <taxon>Euheterodonta</taxon>
        <taxon>Imparidentia</taxon>
        <taxon>Neoheterodontei</taxon>
        <taxon>Myida</taxon>
        <taxon>Dreissenoidea</taxon>
        <taxon>Dreissenidae</taxon>
        <taxon>Dreissena</taxon>
    </lineage>
</organism>
<accession>A0A9D4H6A6</accession>
<dbReference type="Proteomes" id="UP000828390">
    <property type="component" value="Unassembled WGS sequence"/>
</dbReference>
<evidence type="ECO:0000313" key="2">
    <source>
        <dbReference type="Proteomes" id="UP000828390"/>
    </source>
</evidence>
<reference evidence="1" key="1">
    <citation type="journal article" date="2019" name="bioRxiv">
        <title>The Genome of the Zebra Mussel, Dreissena polymorpha: A Resource for Invasive Species Research.</title>
        <authorList>
            <person name="McCartney M.A."/>
            <person name="Auch B."/>
            <person name="Kono T."/>
            <person name="Mallez S."/>
            <person name="Zhang Y."/>
            <person name="Obille A."/>
            <person name="Becker A."/>
            <person name="Abrahante J.E."/>
            <person name="Garbe J."/>
            <person name="Badalamenti J.P."/>
            <person name="Herman A."/>
            <person name="Mangelson H."/>
            <person name="Liachko I."/>
            <person name="Sullivan S."/>
            <person name="Sone E.D."/>
            <person name="Koren S."/>
            <person name="Silverstein K.A.T."/>
            <person name="Beckman K.B."/>
            <person name="Gohl D.M."/>
        </authorList>
    </citation>
    <scope>NUCLEOTIDE SEQUENCE</scope>
    <source>
        <strain evidence="1">Duluth1</strain>
        <tissue evidence="1">Whole animal</tissue>
    </source>
</reference>
<reference evidence="1" key="2">
    <citation type="submission" date="2020-11" db="EMBL/GenBank/DDBJ databases">
        <authorList>
            <person name="McCartney M.A."/>
            <person name="Auch B."/>
            <person name="Kono T."/>
            <person name="Mallez S."/>
            <person name="Becker A."/>
            <person name="Gohl D.M."/>
            <person name="Silverstein K.A.T."/>
            <person name="Koren S."/>
            <person name="Bechman K.B."/>
            <person name="Herman A."/>
            <person name="Abrahante J.E."/>
            <person name="Garbe J."/>
        </authorList>
    </citation>
    <scope>NUCLEOTIDE SEQUENCE</scope>
    <source>
        <strain evidence="1">Duluth1</strain>
        <tissue evidence="1">Whole animal</tissue>
    </source>
</reference>
<name>A0A9D4H6A6_DREPO</name>
<dbReference type="AlphaFoldDB" id="A0A9D4H6A6"/>
<dbReference type="EMBL" id="JAIWYP010000005">
    <property type="protein sequence ID" value="KAH3829373.1"/>
    <property type="molecule type" value="Genomic_DNA"/>
</dbReference>
<proteinExistence type="predicted"/>
<evidence type="ECO:0000313" key="1">
    <source>
        <dbReference type="EMBL" id="KAH3829373.1"/>
    </source>
</evidence>
<keyword evidence="2" id="KW-1185">Reference proteome</keyword>
<gene>
    <name evidence="1" type="ORF">DPMN_131369</name>
</gene>
<sequence>MSCFVYRDLTIASSEDDVPPLPNSNVVLQQQSAKQYNNQYRSLSDGAHLYTLPKQCFLFSYQQYRSNQAMIVQQQKQQQQR</sequence>
<protein>
    <submittedName>
        <fullName evidence="1">Uncharacterized protein</fullName>
    </submittedName>
</protein>